<dbReference type="GO" id="GO:0006261">
    <property type="term" value="P:DNA-templated DNA replication"/>
    <property type="evidence" value="ECO:0007669"/>
    <property type="project" value="UniProtKB-UniRule"/>
</dbReference>
<evidence type="ECO:0000256" key="2">
    <source>
        <dbReference type="ARBA" id="ARBA00008263"/>
    </source>
</evidence>
<evidence type="ECO:0000256" key="4">
    <source>
        <dbReference type="ARBA" id="ARBA00022741"/>
    </source>
</evidence>
<dbReference type="GO" id="GO:0009330">
    <property type="term" value="C:DNA topoisomerase type II (double strand cut, ATP-hydrolyzing) complex"/>
    <property type="evidence" value="ECO:0007669"/>
    <property type="project" value="TreeGrafter"/>
</dbReference>
<evidence type="ECO:0000259" key="11">
    <source>
        <dbReference type="PROSITE" id="PS52040"/>
    </source>
</evidence>
<keyword evidence="7 9" id="KW-0238">DNA-binding</keyword>
<proteinExistence type="inferred from homology"/>
<dbReference type="InterPro" id="IPR013758">
    <property type="entry name" value="Topo_IIA_A/C_ab"/>
</dbReference>
<comment type="miscellaneous">
    <text evidence="9">Few gyrases are as efficient as E.coli at forming negative supercoils. Not all organisms have 2 type II topoisomerases; in organisms with a single type II topoisomerase this enzyme also has to decatenate newly replicated chromosomes.</text>
</comment>
<dbReference type="GO" id="GO:0005524">
    <property type="term" value="F:ATP binding"/>
    <property type="evidence" value="ECO:0007669"/>
    <property type="project" value="UniProtKB-UniRule"/>
</dbReference>
<dbReference type="Gene3D" id="3.30.1360.40">
    <property type="match status" value="1"/>
</dbReference>
<dbReference type="GO" id="GO:0006265">
    <property type="term" value="P:DNA topological change"/>
    <property type="evidence" value="ECO:0007669"/>
    <property type="project" value="UniProtKB-UniRule"/>
</dbReference>
<keyword evidence="5 9" id="KW-0067">ATP-binding</keyword>
<evidence type="ECO:0000256" key="9">
    <source>
        <dbReference type="HAMAP-Rule" id="MF_01897"/>
    </source>
</evidence>
<dbReference type="InterPro" id="IPR013760">
    <property type="entry name" value="Topo_IIA-like_dom_sf"/>
</dbReference>
<dbReference type="NCBIfam" id="TIGR01063">
    <property type="entry name" value="gyrA"/>
    <property type="match status" value="1"/>
</dbReference>
<dbReference type="PROSITE" id="PS52040">
    <property type="entry name" value="TOPO_IIA"/>
    <property type="match status" value="1"/>
</dbReference>
<accession>A0A9X4MKS8</accession>
<evidence type="ECO:0000256" key="5">
    <source>
        <dbReference type="ARBA" id="ARBA00022840"/>
    </source>
</evidence>
<evidence type="ECO:0000256" key="8">
    <source>
        <dbReference type="ARBA" id="ARBA00023235"/>
    </source>
</evidence>
<comment type="similarity">
    <text evidence="2 9">Belongs to the type II topoisomerase GyrA/ParC subunit family.</text>
</comment>
<keyword evidence="8 9" id="KW-0413">Isomerase</keyword>
<dbReference type="InterPro" id="IPR013757">
    <property type="entry name" value="Topo_IIA_A_a_sf"/>
</dbReference>
<dbReference type="EC" id="5.6.2.2" evidence="9"/>
<dbReference type="FunFam" id="1.10.268.10:FF:000001">
    <property type="entry name" value="DNA gyrase subunit A"/>
    <property type="match status" value="1"/>
</dbReference>
<dbReference type="InterPro" id="IPR005743">
    <property type="entry name" value="GyrA"/>
</dbReference>
<dbReference type="NCBIfam" id="NF004044">
    <property type="entry name" value="PRK05561.1"/>
    <property type="match status" value="1"/>
</dbReference>
<evidence type="ECO:0000313" key="12">
    <source>
        <dbReference type="EMBL" id="MDG4512067.1"/>
    </source>
</evidence>
<dbReference type="CDD" id="cd00187">
    <property type="entry name" value="TOP4c"/>
    <property type="match status" value="1"/>
</dbReference>
<dbReference type="InterPro" id="IPR002205">
    <property type="entry name" value="Topo_IIA_dom_A"/>
</dbReference>
<dbReference type="FunFam" id="3.90.199.10:FF:000001">
    <property type="entry name" value="DNA gyrase subunit A"/>
    <property type="match status" value="1"/>
</dbReference>
<dbReference type="Gene3D" id="1.10.268.10">
    <property type="entry name" value="Topoisomerase, domain 3"/>
    <property type="match status" value="1"/>
</dbReference>
<evidence type="ECO:0000256" key="1">
    <source>
        <dbReference type="ARBA" id="ARBA00000185"/>
    </source>
</evidence>
<dbReference type="HAMAP" id="MF_01897">
    <property type="entry name" value="GyrA"/>
    <property type="match status" value="1"/>
</dbReference>
<sequence>MQDKNLVTVNLTNEMKTSFIDYAMSVIVARALPDVRDGLKPVHRRILYGMNELGITPDKPHKKSARITGDVMGKYHPHGDKAIYEAMVRMAQWWSYRHMLVDGHGNFGSMDGDGAAAQRYTEARMSKIALEMLRDINKNTVDFADNYDSSEREPEVLPARFPNLLVNGTTGIAVGMATNIPPHNLGETIDAVKLVMDNPDVTTREIMEVLPGPDFPTGALVMGKSGIHRAYETGKGSIVLRSRTEIEEYGNGRERIVVTEFPYMVNKSKVQEHIVKLVQEKRIEGITAVRDESNREGVRFVIEVRRDASANVILNNLFKQTQMQTNFSFNMLAIQNGVPKILSVRQILESYIEHQKEVVTRRTRFDKEKAEARAHILEGLLIALDHIDEVIRIIRNSETDALAQAELMERFDLSERQSQAILDMRLRRLTGLERDKIQSEYDELVSLIADLIDILAKPERVVLIIKEELEEVKRKHADPRRTELMVGEVISLEDEDLIEEADVLITLSNQGYIKRLAQDEFQAQKRGGRGVQGTGVKDDDFVRELVSTSTHDHLLFFTNKGRVYRLKGYEIPEYGRTAKGLPVVNLLKLEENESIQTIINVTKDQAADNYLFFATRQGIVKRTNVNEFSNIRQNGLKALNLKDDDELINVFLTDGQADVIMGTKFGYSVRFAETDVRNMGRTATGVRGIKLREGDHLVGATIVSDDQEVLVLSEKGYGKRTPASEYPTKGRGGKGIITLKVADKNGPLAGLTTVQGNEDIMVITDTGVIIRTSIANISQTGRSTMGVKVMRLDEEAKIMTFALVDAADQKDQEE</sequence>
<dbReference type="Pfam" id="PF00521">
    <property type="entry name" value="DNA_topoisoIV"/>
    <property type="match status" value="1"/>
</dbReference>
<gene>
    <name evidence="9 12" type="primary">gyrA</name>
    <name evidence="12" type="ORF">NOL15_04260</name>
</gene>
<dbReference type="Proteomes" id="UP001152879">
    <property type="component" value="Unassembled WGS sequence"/>
</dbReference>
<comment type="function">
    <text evidence="9">A type II topoisomerase that negatively supercoils closed circular double-stranded (ds) DNA in an ATP-dependent manner to modulate DNA topology and maintain chromosomes in an underwound state. Negative supercoiling favors strand separation, and DNA replication, transcription, recombination and repair, all of which involve strand separation. Also able to catalyze the interconversion of other topological isomers of dsDNA rings, including catenanes and knotted rings. Type II topoisomerases break and join 2 DNA strands simultaneously in an ATP-dependent manner.</text>
</comment>
<comment type="subcellular location">
    <subcellularLocation>
        <location evidence="9">Cytoplasm</location>
    </subcellularLocation>
</comment>
<dbReference type="PANTHER" id="PTHR43493">
    <property type="entry name" value="DNA GYRASE/TOPOISOMERASE SUBUNIT A"/>
    <property type="match status" value="1"/>
</dbReference>
<evidence type="ECO:0000256" key="7">
    <source>
        <dbReference type="ARBA" id="ARBA00023125"/>
    </source>
</evidence>
<name>A0A9X4MKS8_STRSU</name>
<evidence type="ECO:0000256" key="3">
    <source>
        <dbReference type="ARBA" id="ARBA00022490"/>
    </source>
</evidence>
<dbReference type="GO" id="GO:0005694">
    <property type="term" value="C:chromosome"/>
    <property type="evidence" value="ECO:0007669"/>
    <property type="project" value="InterPro"/>
</dbReference>
<keyword evidence="4 9" id="KW-0547">Nucleotide-binding</keyword>
<evidence type="ECO:0000256" key="10">
    <source>
        <dbReference type="PROSITE-ProRule" id="PRU01384"/>
    </source>
</evidence>
<dbReference type="SMART" id="SM00434">
    <property type="entry name" value="TOP4c"/>
    <property type="match status" value="1"/>
</dbReference>
<dbReference type="Gene3D" id="2.120.10.90">
    <property type="entry name" value="DNA gyrase/topoisomerase IV, subunit A, C-terminal"/>
    <property type="match status" value="1"/>
</dbReference>
<dbReference type="GO" id="GO:0034335">
    <property type="term" value="F:DNA negative supercoiling activity"/>
    <property type="evidence" value="ECO:0007669"/>
    <property type="project" value="UniProtKB-ARBA"/>
</dbReference>
<organism evidence="12 13">
    <name type="scientific">Streptococcus suis</name>
    <dbReference type="NCBI Taxonomy" id="1307"/>
    <lineage>
        <taxon>Bacteria</taxon>
        <taxon>Bacillati</taxon>
        <taxon>Bacillota</taxon>
        <taxon>Bacilli</taxon>
        <taxon>Lactobacillales</taxon>
        <taxon>Streptococcaceae</taxon>
        <taxon>Streptococcus</taxon>
    </lineage>
</organism>
<feature type="short sequence motif" description="GyrA-box" evidence="9">
    <location>
        <begin position="524"/>
        <end position="530"/>
    </location>
</feature>
<keyword evidence="6 9" id="KW-0799">Topoisomerase</keyword>
<dbReference type="SUPFAM" id="SSF101904">
    <property type="entry name" value="GyrA/ParC C-terminal domain-like"/>
    <property type="match status" value="1"/>
</dbReference>
<dbReference type="InterPro" id="IPR035516">
    <property type="entry name" value="Gyrase/topoIV_suA_C"/>
</dbReference>
<dbReference type="NCBIfam" id="NF004043">
    <property type="entry name" value="PRK05560.1"/>
    <property type="match status" value="1"/>
</dbReference>
<feature type="domain" description="Topo IIA-type catalytic" evidence="11">
    <location>
        <begin position="32"/>
        <end position="497"/>
    </location>
</feature>
<dbReference type="FunFam" id="2.120.10.90:FF:000004">
    <property type="entry name" value="DNA gyrase subunit A"/>
    <property type="match status" value="1"/>
</dbReference>
<dbReference type="EMBL" id="JANFML010000009">
    <property type="protein sequence ID" value="MDG4512067.1"/>
    <property type="molecule type" value="Genomic_DNA"/>
</dbReference>
<evidence type="ECO:0000313" key="13">
    <source>
        <dbReference type="Proteomes" id="UP001152879"/>
    </source>
</evidence>
<feature type="active site" description="O-(5'-phospho-DNA)-tyrosine intermediate" evidence="9 10">
    <location>
        <position position="120"/>
    </location>
</feature>
<comment type="catalytic activity">
    <reaction evidence="1 9 10">
        <text>ATP-dependent breakage, passage and rejoining of double-stranded DNA.</text>
        <dbReference type="EC" id="5.6.2.2"/>
    </reaction>
</comment>
<dbReference type="SUPFAM" id="SSF56719">
    <property type="entry name" value="Type II DNA topoisomerase"/>
    <property type="match status" value="1"/>
</dbReference>
<comment type="subunit">
    <text evidence="9">Heterotetramer, composed of two GyrA and two GyrB chains. In the heterotetramer, GyrA contains the active site tyrosine that forms a transient covalent intermediate with DNA, while GyrB binds cofactors and catalyzes ATP hydrolysis.</text>
</comment>
<dbReference type="PANTHER" id="PTHR43493:SF5">
    <property type="entry name" value="DNA GYRASE SUBUNIT A, CHLOROPLASTIC_MITOCHONDRIAL"/>
    <property type="match status" value="1"/>
</dbReference>
<comment type="caution">
    <text evidence="12">The sequence shown here is derived from an EMBL/GenBank/DDBJ whole genome shotgun (WGS) entry which is preliminary data.</text>
</comment>
<reference evidence="12" key="1">
    <citation type="submission" date="2022-07" db="EMBL/GenBank/DDBJ databases">
        <title>Whole Genome Sequencing of Streptococcus suis.</title>
        <authorList>
            <person name="Dai X."/>
            <person name="Huang J."/>
            <person name="Wang L."/>
        </authorList>
    </citation>
    <scope>NUCLEOTIDE SEQUENCE</scope>
    <source>
        <strain evidence="12">SFB2</strain>
    </source>
</reference>
<evidence type="ECO:0000256" key="6">
    <source>
        <dbReference type="ARBA" id="ARBA00023029"/>
    </source>
</evidence>
<dbReference type="FunFam" id="3.30.1360.40:FF:000002">
    <property type="entry name" value="DNA gyrase subunit A"/>
    <property type="match status" value="1"/>
</dbReference>
<dbReference type="InterPro" id="IPR006691">
    <property type="entry name" value="GyrA/parC_rep"/>
</dbReference>
<dbReference type="AlphaFoldDB" id="A0A9X4MKS8"/>
<protein>
    <recommendedName>
        <fullName evidence="9">DNA gyrase subunit A</fullName>
        <ecNumber evidence="9">5.6.2.2</ecNumber>
    </recommendedName>
</protein>
<dbReference type="Gene3D" id="3.90.199.10">
    <property type="entry name" value="Topoisomerase II, domain 5"/>
    <property type="match status" value="1"/>
</dbReference>
<dbReference type="InterPro" id="IPR050220">
    <property type="entry name" value="Type_II_DNA_Topoisomerases"/>
</dbReference>
<dbReference type="GO" id="GO:0003677">
    <property type="term" value="F:DNA binding"/>
    <property type="evidence" value="ECO:0007669"/>
    <property type="project" value="UniProtKB-UniRule"/>
</dbReference>
<keyword evidence="3 9" id="KW-0963">Cytoplasm</keyword>
<dbReference type="Pfam" id="PF03989">
    <property type="entry name" value="DNA_gyraseA_C"/>
    <property type="match status" value="6"/>
</dbReference>
<dbReference type="GO" id="GO:0005737">
    <property type="term" value="C:cytoplasm"/>
    <property type="evidence" value="ECO:0007669"/>
    <property type="project" value="UniProtKB-SubCell"/>
</dbReference>